<keyword evidence="2" id="KW-0963">Cytoplasm</keyword>
<dbReference type="GO" id="GO:0005737">
    <property type="term" value="C:cytoplasm"/>
    <property type="evidence" value="ECO:0007669"/>
    <property type="project" value="UniProtKB-SubCell"/>
</dbReference>
<dbReference type="EMBL" id="QRGR01000001">
    <property type="protein sequence ID" value="RDV17241.1"/>
    <property type="molecule type" value="Genomic_DNA"/>
</dbReference>
<comment type="subcellular location">
    <subcellularLocation>
        <location evidence="2">Cytoplasm</location>
    </subcellularLocation>
</comment>
<gene>
    <name evidence="2" type="primary">cutC</name>
    <name evidence="3" type="ORF">DXT99_01690</name>
</gene>
<protein>
    <recommendedName>
        <fullName evidence="2">PF03932 family protein CutC</fullName>
    </recommendedName>
</protein>
<dbReference type="RefSeq" id="WP_115563761.1">
    <property type="nucleotide sequence ID" value="NZ_QRGR01000001.1"/>
</dbReference>
<evidence type="ECO:0000313" key="3">
    <source>
        <dbReference type="EMBL" id="RDV17241.1"/>
    </source>
</evidence>
<dbReference type="InterPro" id="IPR005627">
    <property type="entry name" value="CutC-like"/>
</dbReference>
<comment type="similarity">
    <text evidence="1 2">Belongs to the CutC family.</text>
</comment>
<dbReference type="GO" id="GO:0005507">
    <property type="term" value="F:copper ion binding"/>
    <property type="evidence" value="ECO:0007669"/>
    <property type="project" value="TreeGrafter"/>
</dbReference>
<evidence type="ECO:0000313" key="4">
    <source>
        <dbReference type="Proteomes" id="UP000256708"/>
    </source>
</evidence>
<name>A0A3D8LIH0_9BACT</name>
<dbReference type="HAMAP" id="MF_00795">
    <property type="entry name" value="CutC"/>
    <property type="match status" value="1"/>
</dbReference>
<sequence>MERASSDQQPALEVCIDTVASAMAAEEGGAQRVELCDYLAGGGTTPSAGMIKVVRKSIRIGLHVLIRPRRGDFLYSDAEFEVMKSDIAMCRELGADGVVIGVLNKDGSIDTARTQELIAHAGPLSITFHRAFDLTPNPLKALDALLQLNVHRLLTSGQQETALQGIGLIRELNKRAAGKLIVMPGGGVNPSNIRELVAETGVSEVHASVRKPVESKMNFRKAYPPMSSNRSLSEFEQLVADVSQVRAMRKAFKIKPS</sequence>
<dbReference type="PANTHER" id="PTHR12598">
    <property type="entry name" value="COPPER HOMEOSTASIS PROTEIN CUTC"/>
    <property type="match status" value="1"/>
</dbReference>
<accession>A0A3D8LIH0</accession>
<comment type="caution">
    <text evidence="3">The sequence shown here is derived from an EMBL/GenBank/DDBJ whole genome shotgun (WGS) entry which is preliminary data.</text>
</comment>
<dbReference type="SUPFAM" id="SSF110395">
    <property type="entry name" value="CutC-like"/>
    <property type="match status" value="1"/>
</dbReference>
<dbReference type="Proteomes" id="UP000256708">
    <property type="component" value="Unassembled WGS sequence"/>
</dbReference>
<keyword evidence="4" id="KW-1185">Reference proteome</keyword>
<dbReference type="Gene3D" id="3.20.20.380">
    <property type="entry name" value="Copper homeostasis (CutC) domain"/>
    <property type="match status" value="1"/>
</dbReference>
<dbReference type="AlphaFoldDB" id="A0A3D8LIH0"/>
<comment type="caution">
    <text evidence="2">Once thought to be involved in copper homeostasis, experiments in E.coli have shown this is not the case.</text>
</comment>
<reference evidence="4" key="1">
    <citation type="submission" date="2018-08" db="EMBL/GenBank/DDBJ databases">
        <authorList>
            <person name="Liu Z.-W."/>
            <person name="Du Z.-J."/>
        </authorList>
    </citation>
    <scope>NUCLEOTIDE SEQUENCE [LARGE SCALE GENOMIC DNA]</scope>
    <source>
        <strain evidence="4">H4X</strain>
    </source>
</reference>
<dbReference type="InterPro" id="IPR036822">
    <property type="entry name" value="CutC-like_dom_sf"/>
</dbReference>
<organism evidence="3 4">
    <name type="scientific">Pontibacter diazotrophicus</name>
    <dbReference type="NCBI Taxonomy" id="1400979"/>
    <lineage>
        <taxon>Bacteria</taxon>
        <taxon>Pseudomonadati</taxon>
        <taxon>Bacteroidota</taxon>
        <taxon>Cytophagia</taxon>
        <taxon>Cytophagales</taxon>
        <taxon>Hymenobacteraceae</taxon>
        <taxon>Pontibacter</taxon>
    </lineage>
</organism>
<evidence type="ECO:0000256" key="1">
    <source>
        <dbReference type="ARBA" id="ARBA00007768"/>
    </source>
</evidence>
<dbReference type="Pfam" id="PF03932">
    <property type="entry name" value="CutC"/>
    <property type="match status" value="1"/>
</dbReference>
<dbReference type="OrthoDB" id="9815677at2"/>
<dbReference type="PANTHER" id="PTHR12598:SF0">
    <property type="entry name" value="COPPER HOMEOSTASIS PROTEIN CUTC HOMOLOG"/>
    <property type="match status" value="1"/>
</dbReference>
<evidence type="ECO:0000256" key="2">
    <source>
        <dbReference type="HAMAP-Rule" id="MF_00795"/>
    </source>
</evidence>
<proteinExistence type="inferred from homology"/>
<dbReference type="FunFam" id="3.20.20.380:FF:000001">
    <property type="entry name" value="Copper homeostasis protein CutC"/>
    <property type="match status" value="1"/>
</dbReference>